<gene>
    <name evidence="2" type="ORF">J5N97_013390</name>
</gene>
<reference evidence="2" key="2">
    <citation type="journal article" date="2022" name="Hortic Res">
        <title>The genome of Dioscorea zingiberensis sheds light on the biosynthesis, origin and evolution of the medicinally important diosgenin saponins.</title>
        <authorList>
            <person name="Li Y."/>
            <person name="Tan C."/>
            <person name="Li Z."/>
            <person name="Guo J."/>
            <person name="Li S."/>
            <person name="Chen X."/>
            <person name="Wang C."/>
            <person name="Dai X."/>
            <person name="Yang H."/>
            <person name="Song W."/>
            <person name="Hou L."/>
            <person name="Xu J."/>
            <person name="Tong Z."/>
            <person name="Xu A."/>
            <person name="Yuan X."/>
            <person name="Wang W."/>
            <person name="Yang Q."/>
            <person name="Chen L."/>
            <person name="Sun Z."/>
            <person name="Wang K."/>
            <person name="Pan B."/>
            <person name="Chen J."/>
            <person name="Bao Y."/>
            <person name="Liu F."/>
            <person name="Qi X."/>
            <person name="Gang D.R."/>
            <person name="Wen J."/>
            <person name="Li J."/>
        </authorList>
    </citation>
    <scope>NUCLEOTIDE SEQUENCE</scope>
    <source>
        <strain evidence="2">Dzin_1.0</strain>
    </source>
</reference>
<comment type="caution">
    <text evidence="2">The sequence shown here is derived from an EMBL/GenBank/DDBJ whole genome shotgun (WGS) entry which is preliminary data.</text>
</comment>
<evidence type="ECO:0000313" key="2">
    <source>
        <dbReference type="EMBL" id="KAJ0977916.1"/>
    </source>
</evidence>
<proteinExistence type="predicted"/>
<protein>
    <recommendedName>
        <fullName evidence="1">Retrotransposon gag domain-containing protein</fullName>
    </recommendedName>
</protein>
<dbReference type="Proteomes" id="UP001085076">
    <property type="component" value="Miscellaneous, Linkage group lg03"/>
</dbReference>
<feature type="domain" description="Retrotransposon gag" evidence="1">
    <location>
        <begin position="99"/>
        <end position="194"/>
    </location>
</feature>
<dbReference type="PANTHER" id="PTHR35046:SF18">
    <property type="entry name" value="RNA-DIRECTED DNA POLYMERASE"/>
    <property type="match status" value="1"/>
</dbReference>
<reference evidence="2" key="1">
    <citation type="submission" date="2021-03" db="EMBL/GenBank/DDBJ databases">
        <authorList>
            <person name="Li Z."/>
            <person name="Yang C."/>
        </authorList>
    </citation>
    <scope>NUCLEOTIDE SEQUENCE</scope>
    <source>
        <strain evidence="2">Dzin_1.0</strain>
        <tissue evidence="2">Leaf</tissue>
    </source>
</reference>
<evidence type="ECO:0000259" key="1">
    <source>
        <dbReference type="Pfam" id="PF03732"/>
    </source>
</evidence>
<sequence>MNEDLQRQVAELTQRLAARDFGDREVSDHDSESTFVNPYSWCGQSREHRAREERHGDLGFRVELPEFTGTLHAEVFIDWLNEVERIFEYKEVPDRLKVKLVAIKLKGRASAWWEQLRRSRDRQGKPKIVDWDKMKKKMKGHFLPFGYTQTLFQRLHTLRQGARSVDEYTEDFYQLIARNDLSETEEQLVARYLGDLYQPLQDVLSLHSLWTVSEAYQRALTVEKLQNRKPSIEGS</sequence>
<keyword evidence="3" id="KW-1185">Reference proteome</keyword>
<dbReference type="Pfam" id="PF03732">
    <property type="entry name" value="Retrotrans_gag"/>
    <property type="match status" value="1"/>
</dbReference>
<dbReference type="EMBL" id="JAGGNH010000003">
    <property type="protein sequence ID" value="KAJ0977916.1"/>
    <property type="molecule type" value="Genomic_DNA"/>
</dbReference>
<dbReference type="PANTHER" id="PTHR35046">
    <property type="entry name" value="ZINC KNUCKLE (CCHC-TYPE) FAMILY PROTEIN"/>
    <property type="match status" value="1"/>
</dbReference>
<evidence type="ECO:0000313" key="3">
    <source>
        <dbReference type="Proteomes" id="UP001085076"/>
    </source>
</evidence>
<dbReference type="InterPro" id="IPR005162">
    <property type="entry name" value="Retrotrans_gag_dom"/>
</dbReference>
<dbReference type="OrthoDB" id="786050at2759"/>
<dbReference type="AlphaFoldDB" id="A0A9D5CQG7"/>
<name>A0A9D5CQG7_9LILI</name>
<accession>A0A9D5CQG7</accession>
<organism evidence="2 3">
    <name type="scientific">Dioscorea zingiberensis</name>
    <dbReference type="NCBI Taxonomy" id="325984"/>
    <lineage>
        <taxon>Eukaryota</taxon>
        <taxon>Viridiplantae</taxon>
        <taxon>Streptophyta</taxon>
        <taxon>Embryophyta</taxon>
        <taxon>Tracheophyta</taxon>
        <taxon>Spermatophyta</taxon>
        <taxon>Magnoliopsida</taxon>
        <taxon>Liliopsida</taxon>
        <taxon>Dioscoreales</taxon>
        <taxon>Dioscoreaceae</taxon>
        <taxon>Dioscorea</taxon>
    </lineage>
</organism>